<dbReference type="Pfam" id="PF00672">
    <property type="entry name" value="HAMP"/>
    <property type="match status" value="1"/>
</dbReference>
<dbReference type="Pfam" id="PF00512">
    <property type="entry name" value="HisKA"/>
    <property type="match status" value="1"/>
</dbReference>
<keyword evidence="9 20" id="KW-0418">Kinase</keyword>
<dbReference type="InterPro" id="IPR036097">
    <property type="entry name" value="HisK_dim/P_sf"/>
</dbReference>
<feature type="transmembrane region" description="Helical" evidence="17">
    <location>
        <begin position="6"/>
        <end position="31"/>
    </location>
</feature>
<dbReference type="EC" id="2.7.13.3" evidence="3"/>
<evidence type="ECO:0000256" key="1">
    <source>
        <dbReference type="ARBA" id="ARBA00000085"/>
    </source>
</evidence>
<evidence type="ECO:0000256" key="13">
    <source>
        <dbReference type="ARBA" id="ARBA00023026"/>
    </source>
</evidence>
<dbReference type="SUPFAM" id="SSF158472">
    <property type="entry name" value="HAMP domain-like"/>
    <property type="match status" value="1"/>
</dbReference>
<keyword evidence="6" id="KW-0808">Transferase</keyword>
<keyword evidence="13" id="KW-0843">Virulence</keyword>
<dbReference type="InterPro" id="IPR004358">
    <property type="entry name" value="Sig_transdc_His_kin-like_C"/>
</dbReference>
<dbReference type="InterPro" id="IPR050398">
    <property type="entry name" value="HssS/ArlS-like"/>
</dbReference>
<dbReference type="Gene3D" id="1.10.287.130">
    <property type="match status" value="1"/>
</dbReference>
<dbReference type="Pfam" id="PF02518">
    <property type="entry name" value="HATPase_c"/>
    <property type="match status" value="1"/>
</dbReference>
<dbReference type="FunFam" id="1.10.287.130:FF:000001">
    <property type="entry name" value="Two-component sensor histidine kinase"/>
    <property type="match status" value="1"/>
</dbReference>
<evidence type="ECO:0000256" key="5">
    <source>
        <dbReference type="ARBA" id="ARBA00022553"/>
    </source>
</evidence>
<evidence type="ECO:0000259" key="19">
    <source>
        <dbReference type="PROSITE" id="PS50885"/>
    </source>
</evidence>
<keyword evidence="7 17" id="KW-0812">Transmembrane</keyword>
<dbReference type="Proteomes" id="UP000547209">
    <property type="component" value="Unassembled WGS sequence"/>
</dbReference>
<dbReference type="FunFam" id="3.30.565.10:FF:000006">
    <property type="entry name" value="Sensor histidine kinase WalK"/>
    <property type="match status" value="1"/>
</dbReference>
<dbReference type="EMBL" id="JACJVP010000040">
    <property type="protein sequence ID" value="MBB6673557.1"/>
    <property type="molecule type" value="Genomic_DNA"/>
</dbReference>
<comment type="catalytic activity">
    <reaction evidence="1">
        <text>ATP + protein L-histidine = ADP + protein N-phospho-L-histidine.</text>
        <dbReference type="EC" id="2.7.13.3"/>
    </reaction>
</comment>
<feature type="domain" description="Histidine kinase" evidence="18">
    <location>
        <begin position="245"/>
        <end position="460"/>
    </location>
</feature>
<accession>A0A7X0RTS1</accession>
<evidence type="ECO:0000259" key="18">
    <source>
        <dbReference type="PROSITE" id="PS50109"/>
    </source>
</evidence>
<dbReference type="SMART" id="SM00304">
    <property type="entry name" value="HAMP"/>
    <property type="match status" value="1"/>
</dbReference>
<feature type="domain" description="HAMP" evidence="19">
    <location>
        <begin position="185"/>
        <end position="237"/>
    </location>
</feature>
<dbReference type="PANTHER" id="PTHR45528:SF11">
    <property type="entry name" value="HISTIDINE KINASE"/>
    <property type="match status" value="1"/>
</dbReference>
<gene>
    <name evidence="20" type="ORF">H7C19_23030</name>
</gene>
<dbReference type="PROSITE" id="PS50109">
    <property type="entry name" value="HIS_KIN"/>
    <property type="match status" value="1"/>
</dbReference>
<dbReference type="CDD" id="cd00075">
    <property type="entry name" value="HATPase"/>
    <property type="match status" value="1"/>
</dbReference>
<dbReference type="InterPro" id="IPR003594">
    <property type="entry name" value="HATPase_dom"/>
</dbReference>
<evidence type="ECO:0000256" key="17">
    <source>
        <dbReference type="SAM" id="Phobius"/>
    </source>
</evidence>
<name>A0A7X0RTS1_9BACL</name>
<evidence type="ECO:0000256" key="11">
    <source>
        <dbReference type="ARBA" id="ARBA00022989"/>
    </source>
</evidence>
<dbReference type="InterPro" id="IPR005467">
    <property type="entry name" value="His_kinase_dom"/>
</dbReference>
<keyword evidence="11 17" id="KW-1133">Transmembrane helix</keyword>
<dbReference type="AlphaFoldDB" id="A0A7X0RTS1"/>
<keyword evidence="8" id="KW-0547">Nucleotide-binding</keyword>
<evidence type="ECO:0000256" key="15">
    <source>
        <dbReference type="ARBA" id="ARBA00037219"/>
    </source>
</evidence>
<dbReference type="InterPro" id="IPR003660">
    <property type="entry name" value="HAMP_dom"/>
</dbReference>
<evidence type="ECO:0000256" key="12">
    <source>
        <dbReference type="ARBA" id="ARBA00023012"/>
    </source>
</evidence>
<dbReference type="SUPFAM" id="SSF55874">
    <property type="entry name" value="ATPase domain of HSP90 chaperone/DNA topoisomerase II/histidine kinase"/>
    <property type="match status" value="1"/>
</dbReference>
<evidence type="ECO:0000256" key="2">
    <source>
        <dbReference type="ARBA" id="ARBA00004651"/>
    </source>
</evidence>
<evidence type="ECO:0000256" key="7">
    <source>
        <dbReference type="ARBA" id="ARBA00022692"/>
    </source>
</evidence>
<dbReference type="CDD" id="cd00082">
    <property type="entry name" value="HisKA"/>
    <property type="match status" value="1"/>
</dbReference>
<organism evidence="20 21">
    <name type="scientific">Cohnella nanjingensis</name>
    <dbReference type="NCBI Taxonomy" id="1387779"/>
    <lineage>
        <taxon>Bacteria</taxon>
        <taxon>Bacillati</taxon>
        <taxon>Bacillota</taxon>
        <taxon>Bacilli</taxon>
        <taxon>Bacillales</taxon>
        <taxon>Paenibacillaceae</taxon>
        <taxon>Cohnella</taxon>
    </lineage>
</organism>
<dbReference type="InterPro" id="IPR003661">
    <property type="entry name" value="HisK_dim/P_dom"/>
</dbReference>
<keyword evidence="4" id="KW-1003">Cell membrane</keyword>
<dbReference type="GO" id="GO:0000155">
    <property type="term" value="F:phosphorelay sensor kinase activity"/>
    <property type="evidence" value="ECO:0007669"/>
    <property type="project" value="InterPro"/>
</dbReference>
<comment type="subcellular location">
    <subcellularLocation>
        <location evidence="2">Cell membrane</location>
        <topology evidence="2">Multi-pass membrane protein</topology>
    </subcellularLocation>
</comment>
<dbReference type="Gene3D" id="3.30.565.10">
    <property type="entry name" value="Histidine kinase-like ATPase, C-terminal domain"/>
    <property type="match status" value="1"/>
</dbReference>
<evidence type="ECO:0000256" key="6">
    <source>
        <dbReference type="ARBA" id="ARBA00022679"/>
    </source>
</evidence>
<dbReference type="InterPro" id="IPR036890">
    <property type="entry name" value="HATPase_C_sf"/>
</dbReference>
<keyword evidence="10" id="KW-0067">ATP-binding</keyword>
<dbReference type="GO" id="GO:0005886">
    <property type="term" value="C:plasma membrane"/>
    <property type="evidence" value="ECO:0007669"/>
    <property type="project" value="UniProtKB-SubCell"/>
</dbReference>
<evidence type="ECO:0000313" key="21">
    <source>
        <dbReference type="Proteomes" id="UP000547209"/>
    </source>
</evidence>
<evidence type="ECO:0000256" key="14">
    <source>
        <dbReference type="ARBA" id="ARBA00023136"/>
    </source>
</evidence>
<comment type="caution">
    <text evidence="20">The sequence shown here is derived from an EMBL/GenBank/DDBJ whole genome shotgun (WGS) entry which is preliminary data.</text>
</comment>
<evidence type="ECO:0000256" key="9">
    <source>
        <dbReference type="ARBA" id="ARBA00022777"/>
    </source>
</evidence>
<dbReference type="CDD" id="cd06225">
    <property type="entry name" value="HAMP"/>
    <property type="match status" value="1"/>
</dbReference>
<proteinExistence type="predicted"/>
<evidence type="ECO:0000313" key="20">
    <source>
        <dbReference type="EMBL" id="MBB6673557.1"/>
    </source>
</evidence>
<dbReference type="GO" id="GO:0005524">
    <property type="term" value="F:ATP binding"/>
    <property type="evidence" value="ECO:0007669"/>
    <property type="project" value="UniProtKB-KW"/>
</dbReference>
<dbReference type="PRINTS" id="PR00344">
    <property type="entry name" value="BCTRLSENSOR"/>
</dbReference>
<evidence type="ECO:0000256" key="4">
    <source>
        <dbReference type="ARBA" id="ARBA00022475"/>
    </source>
</evidence>
<dbReference type="Gene3D" id="6.10.340.10">
    <property type="match status" value="1"/>
</dbReference>
<keyword evidence="12" id="KW-0902">Two-component regulatory system</keyword>
<dbReference type="SMART" id="SM00387">
    <property type="entry name" value="HATPase_c"/>
    <property type="match status" value="1"/>
</dbReference>
<keyword evidence="14 17" id="KW-0472">Membrane</keyword>
<keyword evidence="21" id="KW-1185">Reference proteome</keyword>
<evidence type="ECO:0000256" key="10">
    <source>
        <dbReference type="ARBA" id="ARBA00022840"/>
    </source>
</evidence>
<comment type="function">
    <text evidence="15">Member of the two-component regulatory system HssS/HssR involved in intracellular heme homeostasis and tempering of staphylococcal virulence. HssS functions as a heme sensor histidine kinase which is autophosphorylated at a histidine residue and transfers its phosphate group to an aspartate residue of HssR. HssR/HssS activates the expression of hrtAB, an efflux pump, in response to extracellular heme, hemin, hemoglobin or blood.</text>
</comment>
<sequence>MKTLYFRIVVTFVLVAMVSGIFGLLLTSVYYEFKLRADNERKVLDIGRNIQTLYEDNPALDLDAYLTRVAALGFQIYAVGPDGRNRTYGSPFKRGTLSAAQVQAVLDGGVYHGMAEENRKLELLAFFENSVRNTVGMPLRTPQGPAALFVRPDLAQQIGEVRIIVAVLLCGTFAVSLVLIAVLSRYIVRPVKELTRATRRIVEGDYEIGLSVGRRDEIGDLAQHFSRMARAIQQLDERRQAFVANVSHEIQSPLTSIQGFARAVREGEGTPEEREGYLGVIEEESKRLSALSKQLLTLAFLDKEGAELNKTTFRLDEQLRQAIILLEWQWSEKSLALELDLPDTDIAADRALLYEVWLNLLANSIKFSRAEGTIGIRIADGGQGRVAVEIRDTGAGIPESELPYIFERFHKADPSRDRTASGSGLGLSIVSRIVALHRGEVRVRSTPSEGTVFTVTLPRM</sequence>
<evidence type="ECO:0000256" key="8">
    <source>
        <dbReference type="ARBA" id="ARBA00022741"/>
    </source>
</evidence>
<dbReference type="RefSeq" id="WP_185671424.1">
    <property type="nucleotide sequence ID" value="NZ_JACJVP010000040.1"/>
</dbReference>
<feature type="transmembrane region" description="Helical" evidence="17">
    <location>
        <begin position="163"/>
        <end position="188"/>
    </location>
</feature>
<dbReference type="SMART" id="SM00388">
    <property type="entry name" value="HisKA"/>
    <property type="match status" value="1"/>
</dbReference>
<evidence type="ECO:0000256" key="16">
    <source>
        <dbReference type="ARBA" id="ARBA00040841"/>
    </source>
</evidence>
<dbReference type="PROSITE" id="PS50885">
    <property type="entry name" value="HAMP"/>
    <property type="match status" value="1"/>
</dbReference>
<dbReference type="PANTHER" id="PTHR45528">
    <property type="entry name" value="SENSOR HISTIDINE KINASE CPXA"/>
    <property type="match status" value="1"/>
</dbReference>
<evidence type="ECO:0000256" key="3">
    <source>
        <dbReference type="ARBA" id="ARBA00012438"/>
    </source>
</evidence>
<protein>
    <recommendedName>
        <fullName evidence="16">Heme sensor protein HssS</fullName>
        <ecNumber evidence="3">2.7.13.3</ecNumber>
    </recommendedName>
</protein>
<dbReference type="SUPFAM" id="SSF47384">
    <property type="entry name" value="Homodimeric domain of signal transducing histidine kinase"/>
    <property type="match status" value="1"/>
</dbReference>
<keyword evidence="5" id="KW-0597">Phosphoprotein</keyword>
<reference evidence="20 21" key="1">
    <citation type="submission" date="2020-08" db="EMBL/GenBank/DDBJ databases">
        <title>Cohnella phylogeny.</title>
        <authorList>
            <person name="Dunlap C."/>
        </authorList>
    </citation>
    <scope>NUCLEOTIDE SEQUENCE [LARGE SCALE GENOMIC DNA]</scope>
    <source>
        <strain evidence="20 21">DSM 28246</strain>
    </source>
</reference>